<dbReference type="Proteomes" id="UP001152087">
    <property type="component" value="Unassembled WGS sequence"/>
</dbReference>
<evidence type="ECO:0000313" key="2">
    <source>
        <dbReference type="Proteomes" id="UP001152087"/>
    </source>
</evidence>
<dbReference type="AlphaFoldDB" id="A0A9W8QYT4"/>
<evidence type="ECO:0000313" key="1">
    <source>
        <dbReference type="EMBL" id="KAJ4182754.1"/>
    </source>
</evidence>
<proteinExistence type="predicted"/>
<name>A0A9W8QYT4_9HYPO</name>
<dbReference type="EMBL" id="JAOQAV010000033">
    <property type="protein sequence ID" value="KAJ4182754.1"/>
    <property type="molecule type" value="Genomic_DNA"/>
</dbReference>
<comment type="caution">
    <text evidence="1">The sequence shown here is derived from an EMBL/GenBank/DDBJ whole genome shotgun (WGS) entry which is preliminary data.</text>
</comment>
<organism evidence="1 2">
    <name type="scientific">Fusarium falciforme</name>
    <dbReference type="NCBI Taxonomy" id="195108"/>
    <lineage>
        <taxon>Eukaryota</taxon>
        <taxon>Fungi</taxon>
        <taxon>Dikarya</taxon>
        <taxon>Ascomycota</taxon>
        <taxon>Pezizomycotina</taxon>
        <taxon>Sordariomycetes</taxon>
        <taxon>Hypocreomycetidae</taxon>
        <taxon>Hypocreales</taxon>
        <taxon>Nectriaceae</taxon>
        <taxon>Fusarium</taxon>
        <taxon>Fusarium solani species complex</taxon>
    </lineage>
</organism>
<reference evidence="1" key="1">
    <citation type="submission" date="2022-09" db="EMBL/GenBank/DDBJ databases">
        <title>Fusarium specimens isolated from Avocado Roots.</title>
        <authorList>
            <person name="Stajich J."/>
            <person name="Roper C."/>
            <person name="Heimlech-Rivalta G."/>
        </authorList>
    </citation>
    <scope>NUCLEOTIDE SEQUENCE</scope>
    <source>
        <strain evidence="1">A02</strain>
    </source>
</reference>
<keyword evidence="2" id="KW-1185">Reference proteome</keyword>
<sequence>MAASAVERLRCFRRVRYFETDATRAYRQTRVYWPTNITATGGDTFSARAVYAEEPIHTALIYDQLSAEGHRTSQYITLNDVCNYHQNMPEDVGVLAPSSEITEGNSTEDTTTPTVWLPRGATAEMEGVGASSLTFRLNSSLGLIRPYVSREGASSRTKEQFEWTDFFQLHSDFESDYREEDDVWNITLTVSLSFQGDIVRENSTCITSVEDGVPDFEKKYEQAKDPRNREGGGSDSAATMPLLDGNVVSLLALLMAAYIMLRS</sequence>
<protein>
    <submittedName>
        <fullName evidence="1">Uncharacterized protein</fullName>
    </submittedName>
</protein>
<accession>A0A9W8QYT4</accession>
<gene>
    <name evidence="1" type="ORF">NW755_010251</name>
</gene>